<reference evidence="2 3" key="1">
    <citation type="journal article" date="2005" name="Nucleic Acids Res.">
        <title>Genomic blueprint of Hahella chejuensis, a marine microbe producing an algicidal agent.</title>
        <authorList>
            <person name="Jeong H."/>
            <person name="Yim J.H."/>
            <person name="Lee C."/>
            <person name="Choi S.-H."/>
            <person name="Park Y.K."/>
            <person name="Yoon S.H."/>
            <person name="Hur C.-G."/>
            <person name="Kang H.-Y."/>
            <person name="Kim D."/>
            <person name="Lee H.H."/>
            <person name="Park K.H."/>
            <person name="Park S.-H."/>
            <person name="Park H.-S."/>
            <person name="Lee H.K."/>
            <person name="Oh T.K."/>
            <person name="Kim J.F."/>
        </authorList>
    </citation>
    <scope>NUCLEOTIDE SEQUENCE [LARGE SCALE GENOMIC DNA]</scope>
    <source>
        <strain evidence="2 3">KCTC 2396</strain>
    </source>
</reference>
<dbReference type="SUPFAM" id="SSF69322">
    <property type="entry name" value="Tricorn protease domain 2"/>
    <property type="match status" value="1"/>
</dbReference>
<gene>
    <name evidence="2" type="ordered locus">HCH_00180</name>
</gene>
<dbReference type="PROSITE" id="PS51318">
    <property type="entry name" value="TAT"/>
    <property type="match status" value="1"/>
</dbReference>
<proteinExistence type="predicted"/>
<dbReference type="HOGENOM" id="CLU_047398_0_0_6"/>
<accession>Q2SQH6</accession>
<dbReference type="InterPro" id="IPR015943">
    <property type="entry name" value="WD40/YVTN_repeat-like_dom_sf"/>
</dbReference>
<keyword evidence="1" id="KW-0732">Signal</keyword>
<dbReference type="EMBL" id="CP000155">
    <property type="protein sequence ID" value="ABC27098.1"/>
    <property type="molecule type" value="Genomic_DNA"/>
</dbReference>
<name>Q2SQH6_HAHCH</name>
<dbReference type="Proteomes" id="UP000000238">
    <property type="component" value="Chromosome"/>
</dbReference>
<dbReference type="RefSeq" id="WP_011394175.1">
    <property type="nucleotide sequence ID" value="NC_007645.1"/>
</dbReference>
<evidence type="ECO:0000313" key="3">
    <source>
        <dbReference type="Proteomes" id="UP000000238"/>
    </source>
</evidence>
<evidence type="ECO:0000313" key="2">
    <source>
        <dbReference type="EMBL" id="ABC27098.1"/>
    </source>
</evidence>
<dbReference type="KEGG" id="hch:HCH_00180"/>
<dbReference type="AlphaFoldDB" id="Q2SQH6"/>
<dbReference type="STRING" id="349521.HCH_00180"/>
<dbReference type="OrthoDB" id="5624218at2"/>
<keyword evidence="3" id="KW-1185">Reference proteome</keyword>
<sequence>MRAQSNLHAQLTLTRRQLARGLALGGLAMAAPAWAFGAKQTTNGSAAAGALFSSVNGAGGDSRLILWSLQGDILMEHALPGRGHGVARHPSGEEFVLVGRRPARFAAIVRRQADGEPSYEELSSAEDRHFFGHACYSRDGRYLYTTENDYASGRGVIGVRDAQDGYRQVGEWSSGGIGPHELHLSADGKALVVANGGILTHPDNPREKMNPDAMEPSLAYIDIASGALLERWELEDKKLSIRHLDVADDGAVCFGCQYEGPPTDTPPLVYMHKSGSPIQAASAEYSLWRSLKNYTGSVVINSRLRVAGVTSPRGDSITLWSLDAQKCVGKISLPDVCGLSLTPDGKEFLASSGEGKVIRVDPLTMKVEQHWSVAGTRWDNHMTLAG</sequence>
<dbReference type="eggNOG" id="COG3490">
    <property type="taxonomic scope" value="Bacteria"/>
</dbReference>
<dbReference type="Gene3D" id="2.130.10.10">
    <property type="entry name" value="YVTN repeat-like/Quinoprotein amine dehydrogenase"/>
    <property type="match status" value="1"/>
</dbReference>
<evidence type="ECO:0000256" key="1">
    <source>
        <dbReference type="SAM" id="SignalP"/>
    </source>
</evidence>
<feature type="signal peptide" evidence="1">
    <location>
        <begin position="1"/>
        <end position="35"/>
    </location>
</feature>
<organism evidence="2 3">
    <name type="scientific">Hahella chejuensis (strain KCTC 2396)</name>
    <dbReference type="NCBI Taxonomy" id="349521"/>
    <lineage>
        <taxon>Bacteria</taxon>
        <taxon>Pseudomonadati</taxon>
        <taxon>Pseudomonadota</taxon>
        <taxon>Gammaproteobacteria</taxon>
        <taxon>Oceanospirillales</taxon>
        <taxon>Hahellaceae</taxon>
        <taxon>Hahella</taxon>
    </lineage>
</organism>
<dbReference type="InterPro" id="IPR008311">
    <property type="entry name" value="UCP028101"/>
</dbReference>
<dbReference type="PIRSF" id="PIRSF028101">
    <property type="entry name" value="UCP028101"/>
    <property type="match status" value="1"/>
</dbReference>
<feature type="chain" id="PRO_5004215962" evidence="1">
    <location>
        <begin position="36"/>
        <end position="386"/>
    </location>
</feature>
<dbReference type="InterPro" id="IPR006311">
    <property type="entry name" value="TAT_signal"/>
</dbReference>
<protein>
    <submittedName>
        <fullName evidence="2">Uncharacterized protein conserved in bacteria</fullName>
    </submittedName>
</protein>
<dbReference type="Pfam" id="PF07433">
    <property type="entry name" value="DUF1513"/>
    <property type="match status" value="1"/>
</dbReference>